<evidence type="ECO:0000313" key="3">
    <source>
        <dbReference type="Proteomes" id="UP000176944"/>
    </source>
</evidence>
<organism evidence="2 3">
    <name type="scientific">Moorena producens (strain JHB)</name>
    <dbReference type="NCBI Taxonomy" id="1454205"/>
    <lineage>
        <taxon>Bacteria</taxon>
        <taxon>Bacillati</taxon>
        <taxon>Cyanobacteriota</taxon>
        <taxon>Cyanophyceae</taxon>
        <taxon>Coleofasciculales</taxon>
        <taxon>Coleofasciculaceae</taxon>
        <taxon>Moorena</taxon>
    </lineage>
</organism>
<dbReference type="NCBIfam" id="NF038302">
    <property type="entry name" value="EPS_HpsE"/>
    <property type="match status" value="1"/>
</dbReference>
<dbReference type="EMBL" id="CP017708">
    <property type="protein sequence ID" value="AOY80278.1"/>
    <property type="molecule type" value="Genomic_DNA"/>
</dbReference>
<evidence type="ECO:0000259" key="1">
    <source>
        <dbReference type="Pfam" id="PF00535"/>
    </source>
</evidence>
<name>A0A1D9FY27_MOOP1</name>
<accession>A0A1D9FY27</accession>
<dbReference type="AlphaFoldDB" id="A0A1D9FY27"/>
<dbReference type="CDD" id="cd00761">
    <property type="entry name" value="Glyco_tranf_GTA_type"/>
    <property type="match status" value="1"/>
</dbReference>
<dbReference type="Pfam" id="PF00535">
    <property type="entry name" value="Glycos_transf_2"/>
    <property type="match status" value="1"/>
</dbReference>
<gene>
    <name evidence="2" type="primary">hpsE</name>
    <name evidence="2" type="ORF">BJP36_10450</name>
</gene>
<protein>
    <submittedName>
        <fullName evidence="2">Hormogonium polysaccharide biosynthesis glycosyltransferase HpsE</fullName>
    </submittedName>
</protein>
<evidence type="ECO:0000313" key="2">
    <source>
        <dbReference type="EMBL" id="AOY80278.1"/>
    </source>
</evidence>
<dbReference type="PANTHER" id="PTHR22916">
    <property type="entry name" value="GLYCOSYLTRANSFERASE"/>
    <property type="match status" value="1"/>
</dbReference>
<dbReference type="InterPro" id="IPR001173">
    <property type="entry name" value="Glyco_trans_2-like"/>
</dbReference>
<dbReference type="InterPro" id="IPR029044">
    <property type="entry name" value="Nucleotide-diphossugar_trans"/>
</dbReference>
<reference evidence="3" key="1">
    <citation type="submission" date="2016-10" db="EMBL/GenBank/DDBJ databases">
        <title>Comparative genomics uncovers the prolific and rare metabolic potential of the cyanobacterial genus Moorea.</title>
        <authorList>
            <person name="Leao T."/>
            <person name="Castelao G."/>
            <person name="Korobeynikov A."/>
            <person name="Monroe E.A."/>
            <person name="Podell S."/>
            <person name="Glukhov E."/>
            <person name="Allen E."/>
            <person name="Gerwick W.H."/>
            <person name="Gerwick L."/>
        </authorList>
    </citation>
    <scope>NUCLEOTIDE SEQUENCE [LARGE SCALE GENOMIC DNA]</scope>
    <source>
        <strain evidence="3">JHB</strain>
    </source>
</reference>
<proteinExistence type="predicted"/>
<dbReference type="Gene3D" id="3.90.550.10">
    <property type="entry name" value="Spore Coat Polysaccharide Biosynthesis Protein SpsA, Chain A"/>
    <property type="match status" value="1"/>
</dbReference>
<dbReference type="SUPFAM" id="SSF53448">
    <property type="entry name" value="Nucleotide-diphospho-sugar transferases"/>
    <property type="match status" value="1"/>
</dbReference>
<dbReference type="Proteomes" id="UP000176944">
    <property type="component" value="Chromosome"/>
</dbReference>
<sequence>MIDFTVAICTYNGETRLPKVLKRLLSQIKTDHFAWEIIIIDNNSTDNTTKIVKEYKSYPGAYPIRYYFEPKQGIAFARRRAIQESKGEYVGFLDDDNLPTPDWVSAAYNFGNYHPQAGAYGSQIYGDYEVKPPENFKRIACFIAIIERGQEPFCYQPRQGLFPVGAGLVIRKQAWLNNVPEKPWLKGVCATSLSAKGEDIETLSYIQKAGWEIWHNPQMCIEHQIPKWRLEKDYLLKLFRGVGLSRYPTRMLRFKHWQKPFMILVYLINDLGKTILHLIRYRQHLKTDLVAACELELFVNSFFSPFYHWIFGNQS</sequence>
<feature type="domain" description="Glycosyltransferase 2-like" evidence="1">
    <location>
        <begin position="5"/>
        <end position="143"/>
    </location>
</feature>